<evidence type="ECO:0000256" key="1">
    <source>
        <dbReference type="SAM" id="MobiDB-lite"/>
    </source>
</evidence>
<feature type="region of interest" description="Disordered" evidence="1">
    <location>
        <begin position="327"/>
        <end position="375"/>
    </location>
</feature>
<feature type="region of interest" description="Disordered" evidence="1">
    <location>
        <begin position="223"/>
        <end position="254"/>
    </location>
</feature>
<sequence length="375" mass="37965">MEPQTVSEIPFIQIQEGVLARLFYTAGAVAGLAGGVLEVMTKLLHAAVQVAIANAAVSTHGSKNPSQVTPTAPRAFIADGTWTYQATSNLSDAASGECTLAVPNNTPAAQHDPNATATAELVELIGLGAIVCNAALSDTSGGCGVTEVAPEATVIPTVMTVDADADETADNDPDDSSLSLSAATPEGEASTSVEVPAPLATSGLSGDAAEPLEEPILHSAPFIVSSPVNPNSDNEAPIHGNSLDNASGLGSVGPAPVVEPEQAFLLVPELVSGVTLQPDNSQLLSASRVVAGMREGDEAMRNESGQSGIMAVSCGTAGLVDPVRDAPTSRKLKTASASVSTTSSASMTPGVSYTQRLEGKRQSSRRKGAHKAKAH</sequence>
<dbReference type="RefSeq" id="XP_002946100.1">
    <property type="nucleotide sequence ID" value="XM_002946054.1"/>
</dbReference>
<proteinExistence type="predicted"/>
<gene>
    <name evidence="2" type="ORF">VOLCADRAFT_102717</name>
</gene>
<feature type="compositionally biased region" description="Basic residues" evidence="1">
    <location>
        <begin position="362"/>
        <end position="375"/>
    </location>
</feature>
<dbReference type="AlphaFoldDB" id="D8THM6"/>
<feature type="compositionally biased region" description="Low complexity" evidence="1">
    <location>
        <begin position="334"/>
        <end position="346"/>
    </location>
</feature>
<protein>
    <submittedName>
        <fullName evidence="2">Uncharacterized protein</fullName>
    </submittedName>
</protein>
<feature type="compositionally biased region" description="Acidic residues" evidence="1">
    <location>
        <begin position="165"/>
        <end position="175"/>
    </location>
</feature>
<accession>D8THM6</accession>
<dbReference type="EMBL" id="GL378323">
    <property type="protein sequence ID" value="EFJ53095.1"/>
    <property type="molecule type" value="Genomic_DNA"/>
</dbReference>
<evidence type="ECO:0000313" key="3">
    <source>
        <dbReference type="Proteomes" id="UP000001058"/>
    </source>
</evidence>
<name>D8THM6_VOLCA</name>
<dbReference type="Proteomes" id="UP000001058">
    <property type="component" value="Unassembled WGS sequence"/>
</dbReference>
<dbReference type="GeneID" id="9621975"/>
<dbReference type="KEGG" id="vcn:VOLCADRAFT_102717"/>
<reference evidence="2 3" key="1">
    <citation type="journal article" date="2010" name="Science">
        <title>Genomic analysis of organismal complexity in the multicellular green alga Volvox carteri.</title>
        <authorList>
            <person name="Prochnik S.E."/>
            <person name="Umen J."/>
            <person name="Nedelcu A.M."/>
            <person name="Hallmann A."/>
            <person name="Miller S.M."/>
            <person name="Nishii I."/>
            <person name="Ferris P."/>
            <person name="Kuo A."/>
            <person name="Mitros T."/>
            <person name="Fritz-Laylin L.K."/>
            <person name="Hellsten U."/>
            <person name="Chapman J."/>
            <person name="Simakov O."/>
            <person name="Rensing S.A."/>
            <person name="Terry A."/>
            <person name="Pangilinan J."/>
            <person name="Kapitonov V."/>
            <person name="Jurka J."/>
            <person name="Salamov A."/>
            <person name="Shapiro H."/>
            <person name="Schmutz J."/>
            <person name="Grimwood J."/>
            <person name="Lindquist E."/>
            <person name="Lucas S."/>
            <person name="Grigoriev I.V."/>
            <person name="Schmitt R."/>
            <person name="Kirk D."/>
            <person name="Rokhsar D.S."/>
        </authorList>
    </citation>
    <scope>NUCLEOTIDE SEQUENCE [LARGE SCALE GENOMIC DNA]</scope>
    <source>
        <strain evidence="3">f. Nagariensis / Eve</strain>
    </source>
</reference>
<feature type="region of interest" description="Disordered" evidence="1">
    <location>
        <begin position="165"/>
        <end position="207"/>
    </location>
</feature>
<organism evidence="3">
    <name type="scientific">Volvox carteri f. nagariensis</name>
    <dbReference type="NCBI Taxonomy" id="3068"/>
    <lineage>
        <taxon>Eukaryota</taxon>
        <taxon>Viridiplantae</taxon>
        <taxon>Chlorophyta</taxon>
        <taxon>core chlorophytes</taxon>
        <taxon>Chlorophyceae</taxon>
        <taxon>CS clade</taxon>
        <taxon>Chlamydomonadales</taxon>
        <taxon>Volvocaceae</taxon>
        <taxon>Volvox</taxon>
    </lineage>
</organism>
<evidence type="ECO:0000313" key="2">
    <source>
        <dbReference type="EMBL" id="EFJ53095.1"/>
    </source>
</evidence>
<keyword evidence="3" id="KW-1185">Reference proteome</keyword>
<dbReference type="InParanoid" id="D8THM6"/>